<sequence>MTLLAVGLSHRTAPVPVLERAAVPASDVPEVLLTAVAADHIAEAVLVSTCNRVEVYAEVDKFHGGVAALGELLSKRSGLTIDELTPHIYVHYEERAVAHLFSVAAGLDSMVVGEGQILGQVKQALRTAQETGTAGRVTNELLQAALRVGKRARHETGIDRAGQSVVGVGLGFAAAAFGGEGVDVLAGGSLTTLAGLAGRSALVVGAGSLSALAATTLARAGAVDIVVANRTPEHGRRVAAAVGGRHVPLEELEDVLAAADVVVSCTGALGTVIAADVVERAVARRTTAGRPGQLAIVDLALPRDVDPDVARLPGVTLMDLEKVGALVAAQEGGPDVGAARQIVAGEVEAFLSWQRAASVAPTVVALRARAETVVQSELERLAGRLPQLDDRVRREVDQAVRRVVDKLLHAPTVRVKQLADEPVPVSYAEVLRELFDLGPGPAEALSRPVVEEPGTPGVDPLAQADLLAPPERRRP</sequence>
<comment type="function">
    <text evidence="8">Catalyzes the NADPH-dependent reduction of glutamyl-tRNA(Glu) to glutamate 1-semialdehyde (GSA).</text>
</comment>
<keyword evidence="4 8" id="KW-0521">NADP</keyword>
<feature type="binding site" evidence="8">
    <location>
        <position position="109"/>
    </location>
    <ligand>
        <name>substrate</name>
    </ligand>
</feature>
<dbReference type="InterPro" id="IPR000343">
    <property type="entry name" value="4pyrrol_synth_GluRdtase"/>
</dbReference>
<evidence type="ECO:0000256" key="4">
    <source>
        <dbReference type="ARBA" id="ARBA00022857"/>
    </source>
</evidence>
<evidence type="ECO:0000256" key="1">
    <source>
        <dbReference type="ARBA" id="ARBA00005059"/>
    </source>
</evidence>
<dbReference type="InterPro" id="IPR018214">
    <property type="entry name" value="GluRdtase_CS"/>
</dbReference>
<dbReference type="Pfam" id="PF05201">
    <property type="entry name" value="GlutR_N"/>
    <property type="match status" value="1"/>
</dbReference>
<evidence type="ECO:0000256" key="3">
    <source>
        <dbReference type="ARBA" id="ARBA00012970"/>
    </source>
</evidence>
<dbReference type="GO" id="GO:0008883">
    <property type="term" value="F:glutamyl-tRNA reductase activity"/>
    <property type="evidence" value="ECO:0007669"/>
    <property type="project" value="UniProtKB-EC"/>
</dbReference>
<keyword evidence="6 8" id="KW-0627">Porphyrin biosynthesis</keyword>
<comment type="catalytic activity">
    <reaction evidence="7 8 9">
        <text>(S)-4-amino-5-oxopentanoate + tRNA(Glu) + NADP(+) = L-glutamyl-tRNA(Glu) + NADPH + H(+)</text>
        <dbReference type="Rhea" id="RHEA:12344"/>
        <dbReference type="Rhea" id="RHEA-COMP:9663"/>
        <dbReference type="Rhea" id="RHEA-COMP:9680"/>
        <dbReference type="ChEBI" id="CHEBI:15378"/>
        <dbReference type="ChEBI" id="CHEBI:57501"/>
        <dbReference type="ChEBI" id="CHEBI:57783"/>
        <dbReference type="ChEBI" id="CHEBI:58349"/>
        <dbReference type="ChEBI" id="CHEBI:78442"/>
        <dbReference type="ChEBI" id="CHEBI:78520"/>
        <dbReference type="EC" id="1.2.1.70"/>
    </reaction>
</comment>
<accession>A0ABX0H092</accession>
<dbReference type="RefSeq" id="WP_166282835.1">
    <property type="nucleotide sequence ID" value="NZ_JAANNP010000012.1"/>
</dbReference>
<evidence type="ECO:0000313" key="15">
    <source>
        <dbReference type="Proteomes" id="UP000800981"/>
    </source>
</evidence>
<dbReference type="PIRSF" id="PIRSF000445">
    <property type="entry name" value="4pyrrol_synth_GluRdtase"/>
    <property type="match status" value="1"/>
</dbReference>
<proteinExistence type="inferred from homology"/>
<feature type="domain" description="Glutamyl-tRNA reductase N-terminal" evidence="13">
    <location>
        <begin position="6"/>
        <end position="156"/>
    </location>
</feature>
<feature type="binding site" evidence="8">
    <location>
        <begin position="114"/>
        <end position="116"/>
    </location>
    <ligand>
        <name>substrate</name>
    </ligand>
</feature>
<dbReference type="PANTHER" id="PTHR43013">
    <property type="entry name" value="GLUTAMYL-TRNA REDUCTASE"/>
    <property type="match status" value="1"/>
</dbReference>
<keyword evidence="5 8" id="KW-0560">Oxidoreductase</keyword>
<dbReference type="NCBIfam" id="NF000744">
    <property type="entry name" value="PRK00045.1-3"/>
    <property type="match status" value="1"/>
</dbReference>
<dbReference type="Proteomes" id="UP000800981">
    <property type="component" value="Unassembled WGS sequence"/>
</dbReference>
<feature type="binding site" evidence="8">
    <location>
        <position position="120"/>
    </location>
    <ligand>
        <name>substrate</name>
    </ligand>
</feature>
<evidence type="ECO:0000256" key="10">
    <source>
        <dbReference type="SAM" id="MobiDB-lite"/>
    </source>
</evidence>
<dbReference type="EMBL" id="JAANNP010000012">
    <property type="protein sequence ID" value="NHC14883.1"/>
    <property type="molecule type" value="Genomic_DNA"/>
</dbReference>
<dbReference type="InterPro" id="IPR015896">
    <property type="entry name" value="4pyrrol_synth_GluRdtase_dimer"/>
</dbReference>
<dbReference type="PROSITE" id="PS00747">
    <property type="entry name" value="GLUTR"/>
    <property type="match status" value="1"/>
</dbReference>
<name>A0ABX0H092_9ACTN</name>
<evidence type="ECO:0000256" key="5">
    <source>
        <dbReference type="ARBA" id="ARBA00023002"/>
    </source>
</evidence>
<feature type="domain" description="Quinate/shikimate 5-dehydrogenase/glutamyl-tRNA reductase" evidence="12">
    <location>
        <begin position="195"/>
        <end position="321"/>
    </location>
</feature>
<dbReference type="SUPFAM" id="SSF69075">
    <property type="entry name" value="Glutamyl tRNA-reductase dimerization domain"/>
    <property type="match status" value="1"/>
</dbReference>
<evidence type="ECO:0000256" key="7">
    <source>
        <dbReference type="ARBA" id="ARBA00047464"/>
    </source>
</evidence>
<feature type="site" description="Important for activity" evidence="8">
    <location>
        <position position="99"/>
    </location>
</feature>
<dbReference type="NCBIfam" id="TIGR01035">
    <property type="entry name" value="hemA"/>
    <property type="match status" value="1"/>
</dbReference>
<dbReference type="CDD" id="cd05213">
    <property type="entry name" value="NAD_bind_Glutamyl_tRNA_reduct"/>
    <property type="match status" value="1"/>
</dbReference>
<evidence type="ECO:0000259" key="11">
    <source>
        <dbReference type="Pfam" id="PF00745"/>
    </source>
</evidence>
<feature type="binding site" evidence="8">
    <location>
        <begin position="205"/>
        <end position="210"/>
    </location>
    <ligand>
        <name>NADP(+)</name>
        <dbReference type="ChEBI" id="CHEBI:58349"/>
    </ligand>
</feature>
<feature type="active site" description="Nucleophile" evidence="8">
    <location>
        <position position="50"/>
    </location>
</feature>
<gene>
    <name evidence="8" type="primary">hemA</name>
    <name evidence="14" type="ORF">G9H71_13930</name>
</gene>
<evidence type="ECO:0000256" key="8">
    <source>
        <dbReference type="HAMAP-Rule" id="MF_00087"/>
    </source>
</evidence>
<organism evidence="14 15">
    <name type="scientific">Motilibacter deserti</name>
    <dbReference type="NCBI Taxonomy" id="2714956"/>
    <lineage>
        <taxon>Bacteria</taxon>
        <taxon>Bacillati</taxon>
        <taxon>Actinomycetota</taxon>
        <taxon>Actinomycetes</taxon>
        <taxon>Motilibacterales</taxon>
        <taxon>Motilibacteraceae</taxon>
        <taxon>Motilibacter</taxon>
    </lineage>
</organism>
<evidence type="ECO:0000259" key="12">
    <source>
        <dbReference type="Pfam" id="PF01488"/>
    </source>
</evidence>
<dbReference type="SUPFAM" id="SSF51735">
    <property type="entry name" value="NAD(P)-binding Rossmann-fold domains"/>
    <property type="match status" value="1"/>
</dbReference>
<dbReference type="Pfam" id="PF00745">
    <property type="entry name" value="GlutR_dimer"/>
    <property type="match status" value="1"/>
</dbReference>
<feature type="domain" description="Tetrapyrrole biosynthesis glutamyl-tRNA reductase dimerisation" evidence="11">
    <location>
        <begin position="339"/>
        <end position="437"/>
    </location>
</feature>
<evidence type="ECO:0000313" key="14">
    <source>
        <dbReference type="EMBL" id="NHC14883.1"/>
    </source>
</evidence>
<comment type="caution">
    <text evidence="14">The sequence shown here is derived from an EMBL/GenBank/DDBJ whole genome shotgun (WGS) entry which is preliminary data.</text>
</comment>
<evidence type="ECO:0000259" key="13">
    <source>
        <dbReference type="Pfam" id="PF05201"/>
    </source>
</evidence>
<dbReference type="InterPro" id="IPR015895">
    <property type="entry name" value="4pyrrol_synth_GluRdtase_N"/>
</dbReference>
<comment type="miscellaneous">
    <text evidence="8">During catalysis, the active site Cys acts as a nucleophile attacking the alpha-carbonyl group of tRNA-bound glutamate with the formation of a thioester intermediate between enzyme and glutamate, and the concomitant release of tRNA(Glu). The thioester intermediate is finally reduced by direct hydride transfer from NADPH, to form the product GSA.</text>
</comment>
<dbReference type="Gene3D" id="3.40.50.720">
    <property type="entry name" value="NAD(P)-binding Rossmann-like Domain"/>
    <property type="match status" value="1"/>
</dbReference>
<dbReference type="InterPro" id="IPR036343">
    <property type="entry name" value="GluRdtase_N_sf"/>
</dbReference>
<keyword evidence="15" id="KW-1185">Reference proteome</keyword>
<feature type="region of interest" description="Disordered" evidence="10">
    <location>
        <begin position="442"/>
        <end position="475"/>
    </location>
</feature>
<dbReference type="SUPFAM" id="SSF69742">
    <property type="entry name" value="Glutamyl tRNA-reductase catalytic, N-terminal domain"/>
    <property type="match status" value="1"/>
</dbReference>
<dbReference type="PANTHER" id="PTHR43013:SF1">
    <property type="entry name" value="GLUTAMYL-TRNA REDUCTASE"/>
    <property type="match status" value="1"/>
</dbReference>
<reference evidence="14 15" key="1">
    <citation type="submission" date="2020-03" db="EMBL/GenBank/DDBJ databases">
        <title>Two novel Motilibacter sp.</title>
        <authorList>
            <person name="Liu S."/>
        </authorList>
    </citation>
    <scope>NUCLEOTIDE SEQUENCE [LARGE SCALE GENOMIC DNA]</scope>
    <source>
        <strain evidence="14 15">E257</strain>
    </source>
</reference>
<comment type="pathway">
    <text evidence="1 8 9">Porphyrin-containing compound metabolism; protoporphyrin-IX biosynthesis; 5-aminolevulinate from L-glutamyl-tRNA(Glu): step 1/2.</text>
</comment>
<comment type="subunit">
    <text evidence="8">Homodimer.</text>
</comment>
<comment type="domain">
    <text evidence="8">Possesses an unusual extended V-shaped dimeric structure with each monomer consisting of three distinct domains arranged along a curved 'spinal' alpha-helix. The N-terminal catalytic domain specifically recognizes the glutamate moiety of the substrate. The second domain is the NADPH-binding domain, and the third C-terminal domain is responsible for dimerization.</text>
</comment>
<feature type="binding site" evidence="8">
    <location>
        <begin position="49"/>
        <end position="52"/>
    </location>
    <ligand>
        <name>substrate</name>
    </ligand>
</feature>
<evidence type="ECO:0000256" key="6">
    <source>
        <dbReference type="ARBA" id="ARBA00023244"/>
    </source>
</evidence>
<dbReference type="Pfam" id="PF01488">
    <property type="entry name" value="Shikimate_DH"/>
    <property type="match status" value="1"/>
</dbReference>
<dbReference type="InterPro" id="IPR006151">
    <property type="entry name" value="Shikm_DH/Glu-tRNA_Rdtase"/>
</dbReference>
<evidence type="ECO:0000256" key="2">
    <source>
        <dbReference type="ARBA" id="ARBA00005916"/>
    </source>
</evidence>
<comment type="similarity">
    <text evidence="2 8 9">Belongs to the glutamyl-tRNA reductase family.</text>
</comment>
<evidence type="ECO:0000256" key="9">
    <source>
        <dbReference type="RuleBase" id="RU000584"/>
    </source>
</evidence>
<dbReference type="EC" id="1.2.1.70" evidence="3 8"/>
<dbReference type="InterPro" id="IPR036291">
    <property type="entry name" value="NAD(P)-bd_dom_sf"/>
</dbReference>
<dbReference type="InterPro" id="IPR036453">
    <property type="entry name" value="GluRdtase_dimer_dom_sf"/>
</dbReference>
<dbReference type="HAMAP" id="MF_00087">
    <property type="entry name" value="Glu_tRNA_reductase"/>
    <property type="match status" value="1"/>
</dbReference>
<dbReference type="Gene3D" id="3.30.460.30">
    <property type="entry name" value="Glutamyl-tRNA reductase, N-terminal domain"/>
    <property type="match status" value="1"/>
</dbReference>
<protein>
    <recommendedName>
        <fullName evidence="3 8">Glutamyl-tRNA reductase</fullName>
        <shortName evidence="8">GluTR</shortName>
        <ecNumber evidence="3 8">1.2.1.70</ecNumber>
    </recommendedName>
</protein>